<dbReference type="InterPro" id="IPR007099">
    <property type="entry name" value="RNA-dir_pol_NSvirus"/>
</dbReference>
<dbReference type="InterPro" id="IPR007322">
    <property type="entry name" value="RNA_pol_bunyavir"/>
</dbReference>
<keyword evidence="8" id="KW-0548">Nucleotidyltransferase</keyword>
<accession>A0A7D7IK31</accession>
<feature type="domain" description="RdRp catalytic" evidence="7">
    <location>
        <begin position="958"/>
        <end position="1131"/>
    </location>
</feature>
<dbReference type="GO" id="GO:0003968">
    <property type="term" value="F:RNA-directed RNA polymerase activity"/>
    <property type="evidence" value="ECO:0007669"/>
    <property type="project" value="UniProtKB-KW"/>
</dbReference>
<name>A0A7D7IK31_9VIRU</name>
<sequence>MDIQKFNKETKVERSERIKREAFNRNKVILDPSSQTEHAVVDTIQDIRSKWRNRPVTESVNIYLSARVLRHDLWVDYISSTIKNRSMIGDVRFKDFICSCRHRYGINIEAAGKMLELSPDILTYIESGQYILIGDIAVSTSEKSANSRKYKKYYEIAKTIERSGYRVKHMNFIISEDLSNVHNTINKFVSSDIIVDNPKLTQRTIEFARSIQKAMDDIITSCIDKYDFQSRLDDIDKDKDEGTTGVIIPEEICNIDVTQVNPTMEEMEIINMCKIETDKLHADKFLDCDISQVNASFDKIINNNRLKEHMNPKATLKIVDNSINYEINSGYDLLKEYITDIQYNAHDDTVSTFILDLLPDLGQISKMSELYANTQLCKDKVEMQKCKKINVFGPFQYSRTKRSSSYLTTEINDKLSYGKKKRNIKKAPRTINPDVYDESLDIINKMILYYGSPSEKTPFLDDTWDAKTSFEQENSSNERSIYDRVRRTCGAQMAHSLSNLYQRITHLKTSLGSKDNIYIAPNASFIAVMPKEHAPISNKNCDIPFIFITRQRNGHYGPKISIEYEWSVKTINYTYYVSKLCRYNIDKIEHWDQAGYKLVASATCILSTCPELMIDFDKVVGLLSLLITDSHQKISEFLELVKYVSYMPFAEVSRLNSLIEDKFDLLIKTNFDVWMFKSLQKFINRLGNIDITQARKPKVQLYNSNVTRESLGLIMKLPSFISDRAMHKTIPNFIEEVNLLFTCRPKQLYGSQFIDKSLTNTAKWNNEYKDEIESYGSWATTGTPNSSGAPYPFNSKFCYCRDAIIYAQRLYRKEMPVTKKKVDMRMAMTKYDKYMHTNCSLRGCVKAKERRLNPQDIHTTSLEECLYQYSKKRYSDPECTVLGFTKDAILDHIQQEYAQSEKQQRGGGRPISTPDIFTKASLMAVEKPEQAIGELCSNNIIVPGKNKLKIQCETYKSLISEGVRDGKTQIYQLTEDQSKYSENDNTRKYESYIRNNDLLDPKVRAVQLQVLNKIIKRVHLTHRLPKELIDNKSISKYINNDRTGINVNIGWPQGMLNFISTSIHCIADVWITHAYNKAYPEDTVVTKGLVHSDDSWVTVACNSLDTFKKFSIFRYVAKKLFCLKVNDKKLWGSMLLGELVSNYNVNGNVHSSTIKILINCFNNLTYMNWVIDVHSQISSLQQMYRSGATLPIIILCGTILRQQIINSYRVDGLQLELINDIPIELGGYPLMSSFELAITGVSGHYNKLLEMIEIDSNSEPSVIILKALRLSLLSNLENELEGKDDIITREISKRTCISEIYSKHQVESTESKFDDIDYQSIIIPSRGEVFSCIKHIMPKSKKVSNTIKAISAIPFSGSGIEMIITDPKELRESLGNLKNQTSTLLYTLASDKYTTSSKRLAIAQSIQSTGKVVKIGKLPSMTINEMLTFLRTSNMLMAEIDNIRNAFIDDSSISNICNNIVYRGTYTLHNQDKRKIVNKQPETNDKFKTVTDLKSVLLYIIDNKYGTDYLHKYSRYDHHIDIIRQDSEMIKQRFKVLFSFYHTKYACNLIMQQYIYRVKSRLWMQPYLKTDNITTFLEDLYGKTINKDDNYSVSSDLTNLNVDDKSSVIINTIYTVSVLNHLYPNKFKIETFNNESVQDTIKKIDYAKLDNETFLKYAVLNILYMNNDSYMRQYDSRRIYDQSYIQTQKMINGKYQGKFICMVKYGKTVLKIEGEEKDVTIEANHNNINEILYAMMLFVQKNFSYYSYNHPNAWASCGFWECKMPFSKLFLTSYSSTVTCITSNKSFNSVPITLNNKIYMADTYNEINADRYIITDTLKDVYKVVGNDNIKVCHIRQNLSCPRLNDIQLVDDDIDGFMNSHLLIDKLIINLTLKRYYNCNRKQLLELLNTRITSLSAKPLLYFWINMVKKFKEVDVDIDEDSINDNVTTVTIDISDQCALAVISEGLITTAEDLTAIETNYVFSEEDRIGSLYRYDNLTFTIAKIITGHIDITEIEDIIYLLLKDRHFKIKIMEDVRSSSKEIEDKYNEINDDISLLPINVEVFALLVGTDMFRASKWSQINIVNIIGRKNVRTLNKNIFRYKEIIKNEIMLTIYDEFEDEIDDELIKYAMSI</sequence>
<reference evidence="8" key="2">
    <citation type="submission" date="2020-03" db="EMBL/GenBank/DDBJ databases">
        <authorList>
            <person name="Kafer S."/>
            <person name="Paraskevopoulou S."/>
            <person name="Zirkel F."/>
            <person name="Wieseke N."/>
            <person name="Donath A."/>
            <person name="Petersen M."/>
            <person name="Jones T.C."/>
            <person name="Liu S."/>
            <person name="Zhou X."/>
            <person name="Middendorf M."/>
            <person name="Junglen S."/>
            <person name="Misof B."/>
            <person name="Drosten C."/>
        </authorList>
    </citation>
    <scope>NUCLEOTIDE SEQUENCE</scope>
    <source>
        <strain evidence="8">OKIAV236</strain>
    </source>
</reference>
<dbReference type="GO" id="GO:0006351">
    <property type="term" value="P:DNA-templated transcription"/>
    <property type="evidence" value="ECO:0007669"/>
    <property type="project" value="InterPro"/>
</dbReference>
<evidence type="ECO:0000256" key="2">
    <source>
        <dbReference type="ARBA" id="ARBA00018602"/>
    </source>
</evidence>
<keyword evidence="3" id="KW-0808">Transferase</keyword>
<dbReference type="GO" id="GO:0039694">
    <property type="term" value="P:viral RNA genome replication"/>
    <property type="evidence" value="ECO:0007669"/>
    <property type="project" value="InterPro"/>
</dbReference>
<keyword evidence="8" id="KW-0696">RNA-directed RNA polymerase</keyword>
<evidence type="ECO:0000256" key="4">
    <source>
        <dbReference type="ARBA" id="ARBA00030285"/>
    </source>
</evidence>
<evidence type="ECO:0000256" key="3">
    <source>
        <dbReference type="ARBA" id="ARBA00022679"/>
    </source>
</evidence>
<dbReference type="EC" id="2.7.7.48" evidence="1"/>
<evidence type="ECO:0000256" key="1">
    <source>
        <dbReference type="ARBA" id="ARBA00012494"/>
    </source>
</evidence>
<evidence type="ECO:0000256" key="6">
    <source>
        <dbReference type="ARBA" id="ARBA00031012"/>
    </source>
</evidence>
<dbReference type="Pfam" id="PF04196">
    <property type="entry name" value="Bunya_RdRp"/>
    <property type="match status" value="1"/>
</dbReference>
<dbReference type="EMBL" id="MT153461">
    <property type="protein sequence ID" value="QMP82247.1"/>
    <property type="molecule type" value="Viral_cRNA"/>
</dbReference>
<evidence type="ECO:0000313" key="8">
    <source>
        <dbReference type="EMBL" id="QMP82247.1"/>
    </source>
</evidence>
<reference evidence="8" key="1">
    <citation type="journal article" date="2019" name="PLoS Pathog.">
        <title>Re-assessing the diversity of negative strand RNA viruses in insects.</title>
        <authorList>
            <person name="Kafer S."/>
            <person name="Paraskevopoulou S."/>
            <person name="Zirkel F."/>
            <person name="Wieseke N."/>
            <person name="Donath A."/>
            <person name="Petersen M."/>
            <person name="Jones T.C."/>
            <person name="Liu S."/>
            <person name="Zhou X."/>
            <person name="Middendorf M."/>
            <person name="Junglen S."/>
            <person name="Misof B."/>
            <person name="Drosten C."/>
        </authorList>
    </citation>
    <scope>NUCLEOTIDE SEQUENCE</scope>
    <source>
        <strain evidence="8">OKIAV236</strain>
    </source>
</reference>
<dbReference type="PROSITE" id="PS50525">
    <property type="entry name" value="RDRP_SSRNA_NEG_SEG"/>
    <property type="match status" value="1"/>
</dbReference>
<proteinExistence type="predicted"/>
<evidence type="ECO:0000259" key="7">
    <source>
        <dbReference type="PROSITE" id="PS50525"/>
    </source>
</evidence>
<evidence type="ECO:0000256" key="5">
    <source>
        <dbReference type="ARBA" id="ARBA00030436"/>
    </source>
</evidence>
<protein>
    <recommendedName>
        <fullName evidence="2">RNA-directed RNA polymerase L</fullName>
        <ecNumber evidence="1">2.7.7.48</ecNumber>
    </recommendedName>
    <alternativeName>
        <fullName evidence="4">Large structural protein</fullName>
    </alternativeName>
    <alternativeName>
        <fullName evidence="6">Replicase</fullName>
    </alternativeName>
    <alternativeName>
        <fullName evidence="5">Transcriptase</fullName>
    </alternativeName>
</protein>
<organism evidence="8">
    <name type="scientific">Coleopteran phasma-related virus OKIAV236</name>
    <dbReference type="NCBI Taxonomy" id="2746310"/>
    <lineage>
        <taxon>Viruses</taxon>
        <taxon>Riboviria</taxon>
        <taxon>Orthornavirae</taxon>
        <taxon>Negarnaviricota</taxon>
        <taxon>Polyploviricotina</taxon>
        <taxon>Bunyaviricetes</taxon>
        <taxon>Elliovirales</taxon>
        <taxon>Phasmaviridae</taxon>
    </lineage>
</organism>